<reference evidence="8" key="1">
    <citation type="journal article" date="2019" name="Int. J. Syst. Evol. Microbiol.">
        <title>The Global Catalogue of Microorganisms (GCM) 10K type strain sequencing project: providing services to taxonomists for standard genome sequencing and annotation.</title>
        <authorList>
            <consortium name="The Broad Institute Genomics Platform"/>
            <consortium name="The Broad Institute Genome Sequencing Center for Infectious Disease"/>
            <person name="Wu L."/>
            <person name="Ma J."/>
        </authorList>
    </citation>
    <scope>NUCLEOTIDE SEQUENCE [LARGE SCALE GENOMIC DNA]</scope>
    <source>
        <strain evidence="8">JCM 12389</strain>
    </source>
</reference>
<evidence type="ECO:0000256" key="4">
    <source>
        <dbReference type="ARBA" id="ARBA00023163"/>
    </source>
</evidence>
<comment type="caution">
    <text evidence="7">The sequence shown here is derived from an EMBL/GenBank/DDBJ whole genome shotgun (WGS) entry which is preliminary data.</text>
</comment>
<evidence type="ECO:0000259" key="5">
    <source>
        <dbReference type="Pfam" id="PF04542"/>
    </source>
</evidence>
<dbReference type="InterPro" id="IPR013249">
    <property type="entry name" value="RNA_pol_sigma70_r4_t2"/>
</dbReference>
<proteinExistence type="inferred from homology"/>
<dbReference type="InterPro" id="IPR014284">
    <property type="entry name" value="RNA_pol_sigma-70_dom"/>
</dbReference>
<dbReference type="PANTHER" id="PTHR43133">
    <property type="entry name" value="RNA POLYMERASE ECF-TYPE SIGMA FACTO"/>
    <property type="match status" value="1"/>
</dbReference>
<dbReference type="SUPFAM" id="SSF88946">
    <property type="entry name" value="Sigma2 domain of RNA polymerase sigma factors"/>
    <property type="match status" value="1"/>
</dbReference>
<dbReference type="Proteomes" id="UP001500880">
    <property type="component" value="Unassembled WGS sequence"/>
</dbReference>
<sequence length="189" mass="22763">METSQNKAVYLANLNQRMMDQDVNELYAECKKKIFSIALSYVKDHYLAEDLSHEILVKCYVTRDKFKGDCSFHTWMCRIAKNHCIDFLRKSYRSRDLLSEDIDFMYKGNMSSPESEFLRLCDREELKHHLRKLPATYLEVITRFYYKEQSLKEIGHHLNLKPSTVKTRLFRARKMLRDQYHIHINQEIK</sequence>
<evidence type="ECO:0000256" key="3">
    <source>
        <dbReference type="ARBA" id="ARBA00023082"/>
    </source>
</evidence>
<evidence type="ECO:0000256" key="1">
    <source>
        <dbReference type="ARBA" id="ARBA00010641"/>
    </source>
</evidence>
<keyword evidence="8" id="KW-1185">Reference proteome</keyword>
<dbReference type="EMBL" id="BAAADO010000003">
    <property type="protein sequence ID" value="GAA0489248.1"/>
    <property type="molecule type" value="Genomic_DNA"/>
</dbReference>
<evidence type="ECO:0000259" key="6">
    <source>
        <dbReference type="Pfam" id="PF08281"/>
    </source>
</evidence>
<protein>
    <recommendedName>
        <fullName evidence="9">RNA polymerase sigma-70 factor, ECF subfamily</fullName>
    </recommendedName>
</protein>
<dbReference type="CDD" id="cd06171">
    <property type="entry name" value="Sigma70_r4"/>
    <property type="match status" value="1"/>
</dbReference>
<dbReference type="Pfam" id="PF04542">
    <property type="entry name" value="Sigma70_r2"/>
    <property type="match status" value="1"/>
</dbReference>
<dbReference type="InterPro" id="IPR039425">
    <property type="entry name" value="RNA_pol_sigma-70-like"/>
</dbReference>
<accession>A0ABP3KY10</accession>
<dbReference type="SUPFAM" id="SSF88659">
    <property type="entry name" value="Sigma3 and sigma4 domains of RNA polymerase sigma factors"/>
    <property type="match status" value="1"/>
</dbReference>
<evidence type="ECO:0000313" key="8">
    <source>
        <dbReference type="Proteomes" id="UP001500880"/>
    </source>
</evidence>
<feature type="domain" description="RNA polymerase sigma factor 70 region 4 type 2" evidence="6">
    <location>
        <begin position="124"/>
        <end position="176"/>
    </location>
</feature>
<keyword evidence="3" id="KW-0731">Sigma factor</keyword>
<organism evidence="7 8">
    <name type="scientific">Salinibacillus aidingensis</name>
    <dbReference type="NCBI Taxonomy" id="237684"/>
    <lineage>
        <taxon>Bacteria</taxon>
        <taxon>Bacillati</taxon>
        <taxon>Bacillota</taxon>
        <taxon>Bacilli</taxon>
        <taxon>Bacillales</taxon>
        <taxon>Bacillaceae</taxon>
        <taxon>Salinibacillus</taxon>
    </lineage>
</organism>
<dbReference type="NCBIfam" id="TIGR02937">
    <property type="entry name" value="sigma70-ECF"/>
    <property type="match status" value="1"/>
</dbReference>
<feature type="domain" description="RNA polymerase sigma-70 region 2" evidence="5">
    <location>
        <begin position="26"/>
        <end position="92"/>
    </location>
</feature>
<dbReference type="InterPro" id="IPR013325">
    <property type="entry name" value="RNA_pol_sigma_r2"/>
</dbReference>
<dbReference type="Gene3D" id="1.10.10.10">
    <property type="entry name" value="Winged helix-like DNA-binding domain superfamily/Winged helix DNA-binding domain"/>
    <property type="match status" value="1"/>
</dbReference>
<dbReference type="Pfam" id="PF08281">
    <property type="entry name" value="Sigma70_r4_2"/>
    <property type="match status" value="1"/>
</dbReference>
<dbReference type="PANTHER" id="PTHR43133:SF60">
    <property type="entry name" value="RNA POLYMERASE SIGMA FACTOR SIGV"/>
    <property type="match status" value="1"/>
</dbReference>
<gene>
    <name evidence="7" type="ORF">GCM10008986_13830</name>
</gene>
<keyword evidence="2" id="KW-0805">Transcription regulation</keyword>
<evidence type="ECO:0008006" key="9">
    <source>
        <dbReference type="Google" id="ProtNLM"/>
    </source>
</evidence>
<dbReference type="InterPro" id="IPR007627">
    <property type="entry name" value="RNA_pol_sigma70_r2"/>
</dbReference>
<dbReference type="InterPro" id="IPR013324">
    <property type="entry name" value="RNA_pol_sigma_r3/r4-like"/>
</dbReference>
<dbReference type="InterPro" id="IPR036388">
    <property type="entry name" value="WH-like_DNA-bd_sf"/>
</dbReference>
<name>A0ABP3KY10_9BACI</name>
<evidence type="ECO:0000313" key="7">
    <source>
        <dbReference type="EMBL" id="GAA0489248.1"/>
    </source>
</evidence>
<dbReference type="RefSeq" id="WP_343839139.1">
    <property type="nucleotide sequence ID" value="NZ_BAAADO010000003.1"/>
</dbReference>
<dbReference type="Gene3D" id="1.10.1740.10">
    <property type="match status" value="1"/>
</dbReference>
<evidence type="ECO:0000256" key="2">
    <source>
        <dbReference type="ARBA" id="ARBA00023015"/>
    </source>
</evidence>
<keyword evidence="4" id="KW-0804">Transcription</keyword>
<comment type="similarity">
    <text evidence="1">Belongs to the sigma-70 factor family. ECF subfamily.</text>
</comment>